<dbReference type="AlphaFoldDB" id="A0A673UHL3"/>
<dbReference type="OMA" id="RCVQVQL"/>
<feature type="region of interest" description="Disordered" evidence="1">
    <location>
        <begin position="1"/>
        <end position="36"/>
    </location>
</feature>
<reference evidence="2" key="2">
    <citation type="submission" date="2025-08" db="UniProtKB">
        <authorList>
            <consortium name="Ensembl"/>
        </authorList>
    </citation>
    <scope>IDENTIFICATION</scope>
</reference>
<organism evidence="2 3">
    <name type="scientific">Suricata suricatta</name>
    <name type="common">Meerkat</name>
    <dbReference type="NCBI Taxonomy" id="37032"/>
    <lineage>
        <taxon>Eukaryota</taxon>
        <taxon>Metazoa</taxon>
        <taxon>Chordata</taxon>
        <taxon>Craniata</taxon>
        <taxon>Vertebrata</taxon>
        <taxon>Euteleostomi</taxon>
        <taxon>Mammalia</taxon>
        <taxon>Eutheria</taxon>
        <taxon>Laurasiatheria</taxon>
        <taxon>Carnivora</taxon>
        <taxon>Feliformia</taxon>
        <taxon>Herpestidae</taxon>
        <taxon>Suricata</taxon>
    </lineage>
</organism>
<name>A0A673UHL3_SURSU</name>
<keyword evidence="3" id="KW-1185">Reference proteome</keyword>
<feature type="compositionally biased region" description="Low complexity" evidence="1">
    <location>
        <begin position="287"/>
        <end position="297"/>
    </location>
</feature>
<sequence>MKAHVVRQHSRRPDLFPQLGAPRSLTHSSELGSPGQSELNNIDLAAFFSDVPGDGGRATGASDEALSSGILTVDVTSVSSSLGGNLPANSSSLGSMDPLVLVAHSDIPTSLDGPLVLGTAATVLEQGSFSVDDVQTVGAGALDCLVALPVKDLSQDLQALTSGGDLSASTAASTSPSPPPRSTSSPELLAPIKVEPDLYPGSDPVRQQAQSRGPPWSASCSPVEKHSPQKDMGLSAGTGAFYLLCDVGLPRFSEYRWCVVNGLQESGGSARTDSRAIHLAKKKKQKGAGSNAGASGSTQRKVKGGRGSPAHMYASQTGWLCGNLVPGGGLPGPAPAAGVQCVQVQLLQDDPSGDTVSPLVLSPRPPAFHSLFALDVPVYVLQEVLPAAGGAAGPEDVQCAGSTINLQDLQ</sequence>
<reference evidence="2 3" key="1">
    <citation type="submission" date="2019-05" db="EMBL/GenBank/DDBJ databases">
        <title>A Chromosome-scale Meerkat (S. suricatta) Genome Assembly.</title>
        <authorList>
            <person name="Dudchenko O."/>
            <person name="Lieberman Aiden E."/>
            <person name="Tung J."/>
            <person name="Barreiro L.B."/>
            <person name="Clutton-Brock T.H."/>
        </authorList>
    </citation>
    <scope>NUCLEOTIDE SEQUENCE [LARGE SCALE GENOMIC DNA]</scope>
</reference>
<evidence type="ECO:0000256" key="1">
    <source>
        <dbReference type="SAM" id="MobiDB-lite"/>
    </source>
</evidence>
<feature type="compositionally biased region" description="Polar residues" evidence="1">
    <location>
        <begin position="25"/>
        <end position="36"/>
    </location>
</feature>
<evidence type="ECO:0000313" key="2">
    <source>
        <dbReference type="Ensembl" id="ENSSSUP00005020730.1"/>
    </source>
</evidence>
<reference evidence="2" key="3">
    <citation type="submission" date="2025-09" db="UniProtKB">
        <authorList>
            <consortium name="Ensembl"/>
        </authorList>
    </citation>
    <scope>IDENTIFICATION</scope>
</reference>
<feature type="region of interest" description="Disordered" evidence="1">
    <location>
        <begin position="165"/>
        <end position="231"/>
    </location>
</feature>
<feature type="region of interest" description="Disordered" evidence="1">
    <location>
        <begin position="267"/>
        <end position="310"/>
    </location>
</feature>
<evidence type="ECO:0000313" key="3">
    <source>
        <dbReference type="Proteomes" id="UP000472268"/>
    </source>
</evidence>
<feature type="compositionally biased region" description="Basic residues" evidence="1">
    <location>
        <begin position="1"/>
        <end position="10"/>
    </location>
</feature>
<dbReference type="Ensembl" id="ENSSSUT00005023700.1">
    <property type="protein sequence ID" value="ENSSSUP00005020730.1"/>
    <property type="gene ID" value="ENSSSUG00005013442.1"/>
</dbReference>
<gene>
    <name evidence="2" type="primary">ZXDC</name>
</gene>
<accession>A0A673UHL3</accession>
<protein>
    <recommendedName>
        <fullName evidence="4">ZXD family zinc finger C</fullName>
    </recommendedName>
</protein>
<proteinExistence type="predicted"/>
<evidence type="ECO:0008006" key="4">
    <source>
        <dbReference type="Google" id="ProtNLM"/>
    </source>
</evidence>
<dbReference type="Proteomes" id="UP000472268">
    <property type="component" value="Chromosome 12"/>
</dbReference>